<evidence type="ECO:0000313" key="2">
    <source>
        <dbReference type="EMBL" id="QHT34498.1"/>
    </source>
</evidence>
<accession>A0A6C0EZK1</accession>
<dbReference type="AlphaFoldDB" id="A0A6C0EZK1"/>
<organism evidence="2">
    <name type="scientific">viral metagenome</name>
    <dbReference type="NCBI Taxonomy" id="1070528"/>
    <lineage>
        <taxon>unclassified sequences</taxon>
        <taxon>metagenomes</taxon>
        <taxon>organismal metagenomes</taxon>
    </lineage>
</organism>
<feature type="region of interest" description="Disordered" evidence="1">
    <location>
        <begin position="1"/>
        <end position="21"/>
    </location>
</feature>
<dbReference type="EMBL" id="MN739001">
    <property type="protein sequence ID" value="QHT34498.1"/>
    <property type="molecule type" value="Genomic_DNA"/>
</dbReference>
<reference evidence="2" key="1">
    <citation type="journal article" date="2020" name="Nature">
        <title>Giant virus diversity and host interactions through global metagenomics.</title>
        <authorList>
            <person name="Schulz F."/>
            <person name="Roux S."/>
            <person name="Paez-Espino D."/>
            <person name="Jungbluth S."/>
            <person name="Walsh D.A."/>
            <person name="Denef V.J."/>
            <person name="McMahon K.D."/>
            <person name="Konstantinidis K.T."/>
            <person name="Eloe-Fadrosh E.A."/>
            <person name="Kyrpides N.C."/>
            <person name="Woyke T."/>
        </authorList>
    </citation>
    <scope>NUCLEOTIDE SEQUENCE</scope>
    <source>
        <strain evidence="2">GVMAG-M-3300009163-63</strain>
    </source>
</reference>
<protein>
    <submittedName>
        <fullName evidence="2">Uncharacterized protein</fullName>
    </submittedName>
</protein>
<name>A0A6C0EZK1_9ZZZZ</name>
<evidence type="ECO:0000256" key="1">
    <source>
        <dbReference type="SAM" id="MobiDB-lite"/>
    </source>
</evidence>
<proteinExistence type="predicted"/>
<sequence>MFSNKNQSVIEGGNKNASSKKTTLKKEKYIDTLYEADFIKNYFS</sequence>